<dbReference type="PANTHER" id="PTHR37096">
    <property type="entry name" value="YALI0E33429P"/>
    <property type="match status" value="1"/>
</dbReference>
<feature type="compositionally biased region" description="Basic and acidic residues" evidence="1">
    <location>
        <begin position="543"/>
        <end position="554"/>
    </location>
</feature>
<feature type="region of interest" description="Disordered" evidence="1">
    <location>
        <begin position="543"/>
        <end position="585"/>
    </location>
</feature>
<comment type="caution">
    <text evidence="3">The sequence shown here is derived from an EMBL/GenBank/DDBJ whole genome shotgun (WGS) entry which is preliminary data.</text>
</comment>
<evidence type="ECO:0000256" key="1">
    <source>
        <dbReference type="SAM" id="MobiDB-lite"/>
    </source>
</evidence>
<dbReference type="Gene3D" id="3.40.50.300">
    <property type="entry name" value="P-loop containing nucleotide triphosphate hydrolases"/>
    <property type="match status" value="1"/>
</dbReference>
<evidence type="ECO:0000313" key="3">
    <source>
        <dbReference type="EMBL" id="KAK5952964.1"/>
    </source>
</evidence>
<feature type="compositionally biased region" description="Basic and acidic residues" evidence="1">
    <location>
        <begin position="254"/>
        <end position="271"/>
    </location>
</feature>
<dbReference type="InterPro" id="IPR027417">
    <property type="entry name" value="P-loop_NTPase"/>
</dbReference>
<evidence type="ECO:0000259" key="2">
    <source>
        <dbReference type="Pfam" id="PF01637"/>
    </source>
</evidence>
<name>A0AAN8EDC7_9EURO</name>
<dbReference type="InterPro" id="IPR011579">
    <property type="entry name" value="ATPase_dom"/>
</dbReference>
<accession>A0AAN8EDC7</accession>
<feature type="domain" description="ATPase" evidence="2">
    <location>
        <begin position="93"/>
        <end position="389"/>
    </location>
</feature>
<dbReference type="EMBL" id="JAKLMC020000013">
    <property type="protein sequence ID" value="KAK5952964.1"/>
    <property type="molecule type" value="Genomic_DNA"/>
</dbReference>
<dbReference type="PANTHER" id="PTHR37096:SF1">
    <property type="entry name" value="AAA+ ATPASE DOMAIN-CONTAINING PROTEIN"/>
    <property type="match status" value="1"/>
</dbReference>
<keyword evidence="4" id="KW-1185">Reference proteome</keyword>
<feature type="compositionally biased region" description="Basic and acidic residues" evidence="1">
    <location>
        <begin position="562"/>
        <end position="585"/>
    </location>
</feature>
<dbReference type="GO" id="GO:0005524">
    <property type="term" value="F:ATP binding"/>
    <property type="evidence" value="ECO:0007669"/>
    <property type="project" value="InterPro"/>
</dbReference>
<feature type="compositionally biased region" description="Basic and acidic residues" evidence="1">
    <location>
        <begin position="219"/>
        <end position="241"/>
    </location>
</feature>
<gene>
    <name evidence="3" type="ORF">OHC33_006085</name>
</gene>
<dbReference type="SUPFAM" id="SSF52540">
    <property type="entry name" value="P-loop containing nucleoside triphosphate hydrolases"/>
    <property type="match status" value="1"/>
</dbReference>
<dbReference type="Proteomes" id="UP001316803">
    <property type="component" value="Unassembled WGS sequence"/>
</dbReference>
<evidence type="ECO:0000313" key="4">
    <source>
        <dbReference type="Proteomes" id="UP001316803"/>
    </source>
</evidence>
<protein>
    <recommendedName>
        <fullName evidence="2">ATPase domain-containing protein</fullName>
    </recommendedName>
</protein>
<feature type="region of interest" description="Disordered" evidence="1">
    <location>
        <begin position="219"/>
        <end position="271"/>
    </location>
</feature>
<dbReference type="AlphaFoldDB" id="A0AAN8EDC7"/>
<proteinExistence type="predicted"/>
<organism evidence="3 4">
    <name type="scientific">Knufia fluminis</name>
    <dbReference type="NCBI Taxonomy" id="191047"/>
    <lineage>
        <taxon>Eukaryota</taxon>
        <taxon>Fungi</taxon>
        <taxon>Dikarya</taxon>
        <taxon>Ascomycota</taxon>
        <taxon>Pezizomycotina</taxon>
        <taxon>Eurotiomycetes</taxon>
        <taxon>Chaetothyriomycetidae</taxon>
        <taxon>Chaetothyriales</taxon>
        <taxon>Trichomeriaceae</taxon>
        <taxon>Knufia</taxon>
    </lineage>
</organism>
<dbReference type="Pfam" id="PF01637">
    <property type="entry name" value="ATPase_2"/>
    <property type="match status" value="1"/>
</dbReference>
<dbReference type="InterPro" id="IPR051667">
    <property type="entry name" value="Archaeal_ATPase_domain"/>
</dbReference>
<reference evidence="3 4" key="1">
    <citation type="submission" date="2022-12" db="EMBL/GenBank/DDBJ databases">
        <title>Genomic features and morphological characterization of a novel Knufia sp. strain isolated from spacecraft assembly facility.</title>
        <authorList>
            <person name="Teixeira M."/>
            <person name="Chander A.M."/>
            <person name="Stajich J.E."/>
            <person name="Venkateswaran K."/>
        </authorList>
    </citation>
    <scope>NUCLEOTIDE SEQUENCE [LARGE SCALE GENOMIC DNA]</scope>
    <source>
        <strain evidence="3 4">FJI-L2-BK-P2</strain>
    </source>
</reference>
<sequence length="585" mass="67550">MMSLRVLTTRRTATCLIKPAWNPSRHTRSFFGLGEIMGVLTNPAETLRQLNKSKDMLKKAKEDMQLADEAKKIPRKHTFSRLPGFHGRKVEQALLRKIFSNNPKLTVLFGATSVGKTALLREVLATEDYYVIRFDLRISGFANLRTLYIALCEQFQEFFETMHDEEMEKQKLTFKHLARGLMEKEQAEGGYAVTVADLANLMESLQSASLKYWEYDPKTKSKKQKDAEGQDEPNRSNDLQKHQTNTPETLQGERSVKAEDNTNTSKGDDDDKTFKKRPIVFLMDEAHKLPALVDDQLSLKVLLDTLLVLTKQDRLCHVLLSTSDSFFHHFLRKMNVGHHAQLLTVGDCTREDTHSYFKEHIMLSVPASLASRLEFEPIYEAFGGKLAHINNYVSAWVNADGKMTPYISAIFIQAYTLLQFHLTRAKFETYSPLSTAIAGTNDEDDDAKFTPDDLLYVMRKMVDEPYSMPYFGLCREIGTEQVDSMIKTRILELRWTKSMTPEQNWVERKWSEDGVERPVVLPMTRIIRRAMEVVLREEAGRVAEVGGHEEERREARRHKERRHDEGRYQDKTHEHAKDTHEKKKD</sequence>